<gene>
    <name evidence="1" type="ORF">S01H1_27692</name>
</gene>
<comment type="caution">
    <text evidence="1">The sequence shown here is derived from an EMBL/GenBank/DDBJ whole genome shotgun (WGS) entry which is preliminary data.</text>
</comment>
<evidence type="ECO:0000313" key="1">
    <source>
        <dbReference type="EMBL" id="GAF91810.1"/>
    </source>
</evidence>
<proteinExistence type="predicted"/>
<accession>X0UTM2</accession>
<name>X0UTM2_9ZZZZ</name>
<organism evidence="1">
    <name type="scientific">marine sediment metagenome</name>
    <dbReference type="NCBI Taxonomy" id="412755"/>
    <lineage>
        <taxon>unclassified sequences</taxon>
        <taxon>metagenomes</taxon>
        <taxon>ecological metagenomes</taxon>
    </lineage>
</organism>
<protein>
    <submittedName>
        <fullName evidence="1">Uncharacterized protein</fullName>
    </submittedName>
</protein>
<dbReference type="AlphaFoldDB" id="X0UTM2"/>
<dbReference type="EMBL" id="BARS01016884">
    <property type="protein sequence ID" value="GAF91810.1"/>
    <property type="molecule type" value="Genomic_DNA"/>
</dbReference>
<sequence length="41" mass="4622">MEQTKASKIKQLLGKKGLSEKATKSIKDKVKFLETNQTITK</sequence>
<reference evidence="1" key="1">
    <citation type="journal article" date="2014" name="Front. Microbiol.">
        <title>High frequency of phylogenetically diverse reductive dehalogenase-homologous genes in deep subseafloor sedimentary metagenomes.</title>
        <authorList>
            <person name="Kawai M."/>
            <person name="Futagami T."/>
            <person name="Toyoda A."/>
            <person name="Takaki Y."/>
            <person name="Nishi S."/>
            <person name="Hori S."/>
            <person name="Arai W."/>
            <person name="Tsubouchi T."/>
            <person name="Morono Y."/>
            <person name="Uchiyama I."/>
            <person name="Ito T."/>
            <person name="Fujiyama A."/>
            <person name="Inagaki F."/>
            <person name="Takami H."/>
        </authorList>
    </citation>
    <scope>NUCLEOTIDE SEQUENCE</scope>
    <source>
        <strain evidence="1">Expedition CK06-06</strain>
    </source>
</reference>